<dbReference type="PROSITE" id="PS50109">
    <property type="entry name" value="HIS_KIN"/>
    <property type="match status" value="1"/>
</dbReference>
<dbReference type="CDD" id="cd00082">
    <property type="entry name" value="HisKA"/>
    <property type="match status" value="1"/>
</dbReference>
<dbReference type="Gene3D" id="3.30.565.10">
    <property type="entry name" value="Histidine kinase-like ATPase, C-terminal domain"/>
    <property type="match status" value="1"/>
</dbReference>
<dbReference type="SMART" id="SM00388">
    <property type="entry name" value="HisKA"/>
    <property type="match status" value="1"/>
</dbReference>
<keyword evidence="7" id="KW-0808">Transferase</keyword>
<dbReference type="InterPro" id="IPR003660">
    <property type="entry name" value="HAMP_dom"/>
</dbReference>
<accession>A0ABT8SQH7</accession>
<comment type="caution">
    <text evidence="19">The sequence shown here is derived from an EMBL/GenBank/DDBJ whole genome shotgun (WGS) entry which is preliminary data.</text>
</comment>
<dbReference type="InterPro" id="IPR003661">
    <property type="entry name" value="HisK_dim/P_dom"/>
</dbReference>
<reference evidence="19" key="1">
    <citation type="submission" date="2023-07" db="EMBL/GenBank/DDBJ databases">
        <title>Brevundimonas soil sp. nov., isolated from the soil of chemical plant.</title>
        <authorList>
            <person name="Wu N."/>
        </authorList>
    </citation>
    <scope>NUCLEOTIDE SEQUENCE</scope>
    <source>
        <strain evidence="19">XZ-24</strain>
    </source>
</reference>
<keyword evidence="14 16" id="KW-0472">Membrane</keyword>
<dbReference type="Gene3D" id="1.10.287.130">
    <property type="match status" value="1"/>
</dbReference>
<evidence type="ECO:0000256" key="5">
    <source>
        <dbReference type="ARBA" id="ARBA00022519"/>
    </source>
</evidence>
<dbReference type="PANTHER" id="PTHR44936">
    <property type="entry name" value="SENSOR PROTEIN CREC"/>
    <property type="match status" value="1"/>
</dbReference>
<dbReference type="InterPro" id="IPR036890">
    <property type="entry name" value="HATPase_C_sf"/>
</dbReference>
<dbReference type="CDD" id="cd06225">
    <property type="entry name" value="HAMP"/>
    <property type="match status" value="1"/>
</dbReference>
<evidence type="ECO:0000256" key="12">
    <source>
        <dbReference type="ARBA" id="ARBA00022989"/>
    </source>
</evidence>
<evidence type="ECO:0000256" key="15">
    <source>
        <dbReference type="SAM" id="MobiDB-lite"/>
    </source>
</evidence>
<name>A0ABT8SQH7_9CAUL</name>
<keyword evidence="12 16" id="KW-1133">Transmembrane helix</keyword>
<sequence>MRPRFTAWPTYAQVAALVAASVALGQAVAFAIVTLAPPPPPQGATVPEVAAALSAGLDGARRWPHMRLSVSDQPPPDNGSRDPLGAAYARAVAEELDLPPASVVVRSADGPGRHGFAFKRRVGDVHNVIVMQAESVRLTPPAPPPAPPAPAPGGALPPPPPAPPRPPLPPEVIGERVRLAETLLVRSGVRISGLSASVRRPDGQWLTASPRPPLISPWHVRMGLGFLLTTLLLGPLAWWVARRLTRPIRVFAEAAERLGADPAAPPLALSGPAEVRSAARAFNDMQAKLQAYVQGRTRMVAAIAHDLRTPLTRLRFRAEQARPGVRDKMAADIDEMDQMIGQVLAFVRGEQARQSFQPVDLAALVRDVVQGFRDTGAEVQADLVSEAVVPGDAVALRRAVANLIDNAVKFAGRGRVRLASEADQIAVVIEDEGPGLPDDALEAALEPFQRGDPSRNRETGGVGLGLAVAQSVARAHGGRVVLSNRSPRGLEARLILSTTHPKEHS</sequence>
<comment type="catalytic activity">
    <reaction evidence="1">
        <text>ATP + protein L-histidine = ADP + protein N-phospho-L-histidine.</text>
        <dbReference type="EC" id="2.7.13.3"/>
    </reaction>
</comment>
<keyword evidence="13" id="KW-0902">Two-component regulatory system</keyword>
<keyword evidence="8 16" id="KW-0812">Transmembrane</keyword>
<feature type="compositionally biased region" description="Pro residues" evidence="15">
    <location>
        <begin position="140"/>
        <end position="170"/>
    </location>
</feature>
<protein>
    <recommendedName>
        <fullName evidence="3">histidine kinase</fullName>
        <ecNumber evidence="3">2.7.13.3</ecNumber>
    </recommendedName>
</protein>
<feature type="transmembrane region" description="Helical" evidence="16">
    <location>
        <begin position="218"/>
        <end position="241"/>
    </location>
</feature>
<evidence type="ECO:0000256" key="13">
    <source>
        <dbReference type="ARBA" id="ARBA00023012"/>
    </source>
</evidence>
<dbReference type="InterPro" id="IPR003594">
    <property type="entry name" value="HATPase_dom"/>
</dbReference>
<evidence type="ECO:0000256" key="14">
    <source>
        <dbReference type="ARBA" id="ARBA00023136"/>
    </source>
</evidence>
<evidence type="ECO:0000256" key="4">
    <source>
        <dbReference type="ARBA" id="ARBA00022475"/>
    </source>
</evidence>
<evidence type="ECO:0000256" key="10">
    <source>
        <dbReference type="ARBA" id="ARBA00022777"/>
    </source>
</evidence>
<dbReference type="EMBL" id="JAUKTR010000003">
    <property type="protein sequence ID" value="MDO1559642.1"/>
    <property type="molecule type" value="Genomic_DNA"/>
</dbReference>
<dbReference type="CDD" id="cd00075">
    <property type="entry name" value="HATPase"/>
    <property type="match status" value="1"/>
</dbReference>
<dbReference type="GO" id="GO:0005524">
    <property type="term" value="F:ATP binding"/>
    <property type="evidence" value="ECO:0007669"/>
    <property type="project" value="UniProtKB-KW"/>
</dbReference>
<feature type="domain" description="Histidine kinase" evidence="17">
    <location>
        <begin position="302"/>
        <end position="500"/>
    </location>
</feature>
<evidence type="ECO:0000256" key="16">
    <source>
        <dbReference type="SAM" id="Phobius"/>
    </source>
</evidence>
<dbReference type="SUPFAM" id="SSF47384">
    <property type="entry name" value="Homodimeric domain of signal transducing histidine kinase"/>
    <property type="match status" value="1"/>
</dbReference>
<dbReference type="SUPFAM" id="SSF55874">
    <property type="entry name" value="ATPase domain of HSP90 chaperone/DNA topoisomerase II/histidine kinase"/>
    <property type="match status" value="1"/>
</dbReference>
<keyword evidence="4" id="KW-1003">Cell membrane</keyword>
<evidence type="ECO:0000256" key="6">
    <source>
        <dbReference type="ARBA" id="ARBA00022553"/>
    </source>
</evidence>
<proteinExistence type="predicted"/>
<evidence type="ECO:0000259" key="18">
    <source>
        <dbReference type="PROSITE" id="PS50885"/>
    </source>
</evidence>
<dbReference type="Pfam" id="PF02518">
    <property type="entry name" value="HATPase_c"/>
    <property type="match status" value="1"/>
</dbReference>
<dbReference type="InterPro" id="IPR005467">
    <property type="entry name" value="His_kinase_dom"/>
</dbReference>
<evidence type="ECO:0000256" key="2">
    <source>
        <dbReference type="ARBA" id="ARBA00004429"/>
    </source>
</evidence>
<evidence type="ECO:0000256" key="11">
    <source>
        <dbReference type="ARBA" id="ARBA00022840"/>
    </source>
</evidence>
<dbReference type="SMART" id="SM00304">
    <property type="entry name" value="HAMP"/>
    <property type="match status" value="1"/>
</dbReference>
<keyword evidence="11 19" id="KW-0067">ATP-binding</keyword>
<dbReference type="PANTHER" id="PTHR44936:SF5">
    <property type="entry name" value="SENSOR HISTIDINE KINASE ENVZ"/>
    <property type="match status" value="1"/>
</dbReference>
<evidence type="ECO:0000256" key="1">
    <source>
        <dbReference type="ARBA" id="ARBA00000085"/>
    </source>
</evidence>
<keyword evidence="9" id="KW-0547">Nucleotide-binding</keyword>
<dbReference type="Pfam" id="PF00672">
    <property type="entry name" value="HAMP"/>
    <property type="match status" value="1"/>
</dbReference>
<gene>
    <name evidence="19" type="ORF">Q0812_09400</name>
</gene>
<evidence type="ECO:0000256" key="8">
    <source>
        <dbReference type="ARBA" id="ARBA00022692"/>
    </source>
</evidence>
<feature type="domain" description="HAMP" evidence="18">
    <location>
        <begin position="242"/>
        <end position="294"/>
    </location>
</feature>
<evidence type="ECO:0000313" key="20">
    <source>
        <dbReference type="Proteomes" id="UP001169063"/>
    </source>
</evidence>
<organism evidence="19 20">
    <name type="scientific">Peiella sedimenti</name>
    <dbReference type="NCBI Taxonomy" id="3061083"/>
    <lineage>
        <taxon>Bacteria</taxon>
        <taxon>Pseudomonadati</taxon>
        <taxon>Pseudomonadota</taxon>
        <taxon>Alphaproteobacteria</taxon>
        <taxon>Caulobacterales</taxon>
        <taxon>Caulobacteraceae</taxon>
        <taxon>Peiella</taxon>
    </lineage>
</organism>
<dbReference type="PROSITE" id="PS50885">
    <property type="entry name" value="HAMP"/>
    <property type="match status" value="1"/>
</dbReference>
<keyword evidence="5" id="KW-0997">Cell inner membrane</keyword>
<keyword evidence="10" id="KW-0418">Kinase</keyword>
<keyword evidence="6" id="KW-0597">Phosphoprotein</keyword>
<comment type="subcellular location">
    <subcellularLocation>
        <location evidence="2">Cell inner membrane</location>
        <topology evidence="2">Multi-pass membrane protein</topology>
    </subcellularLocation>
</comment>
<evidence type="ECO:0000259" key="17">
    <source>
        <dbReference type="PROSITE" id="PS50109"/>
    </source>
</evidence>
<evidence type="ECO:0000256" key="7">
    <source>
        <dbReference type="ARBA" id="ARBA00022679"/>
    </source>
</evidence>
<dbReference type="Proteomes" id="UP001169063">
    <property type="component" value="Unassembled WGS sequence"/>
</dbReference>
<dbReference type="EC" id="2.7.13.3" evidence="3"/>
<evidence type="ECO:0000313" key="19">
    <source>
        <dbReference type="EMBL" id="MDO1559642.1"/>
    </source>
</evidence>
<dbReference type="RefSeq" id="WP_302110064.1">
    <property type="nucleotide sequence ID" value="NZ_JAUKTR010000003.1"/>
</dbReference>
<evidence type="ECO:0000256" key="9">
    <source>
        <dbReference type="ARBA" id="ARBA00022741"/>
    </source>
</evidence>
<dbReference type="InterPro" id="IPR004358">
    <property type="entry name" value="Sig_transdc_His_kin-like_C"/>
</dbReference>
<feature type="region of interest" description="Disordered" evidence="15">
    <location>
        <begin position="137"/>
        <end position="171"/>
    </location>
</feature>
<dbReference type="InterPro" id="IPR036097">
    <property type="entry name" value="HisK_dim/P_sf"/>
</dbReference>
<dbReference type="Pfam" id="PF00512">
    <property type="entry name" value="HisKA"/>
    <property type="match status" value="1"/>
</dbReference>
<dbReference type="PRINTS" id="PR00344">
    <property type="entry name" value="BCTRLSENSOR"/>
</dbReference>
<dbReference type="SMART" id="SM00387">
    <property type="entry name" value="HATPase_c"/>
    <property type="match status" value="1"/>
</dbReference>
<keyword evidence="20" id="KW-1185">Reference proteome</keyword>
<evidence type="ECO:0000256" key="3">
    <source>
        <dbReference type="ARBA" id="ARBA00012438"/>
    </source>
</evidence>
<dbReference type="InterPro" id="IPR050980">
    <property type="entry name" value="2C_sensor_his_kinase"/>
</dbReference>